<evidence type="ECO:0000256" key="2">
    <source>
        <dbReference type="ARBA" id="ARBA00022475"/>
    </source>
</evidence>
<dbReference type="GeneID" id="82187287"/>
<dbReference type="RefSeq" id="WP_065538677.1">
    <property type="nucleotide sequence ID" value="NZ_CP015401.2"/>
</dbReference>
<dbReference type="PANTHER" id="PTHR30250:SF26">
    <property type="entry name" value="PSMA PROTEIN"/>
    <property type="match status" value="1"/>
</dbReference>
<keyword evidence="3" id="KW-0812">Transmembrane</keyword>
<keyword evidence="2" id="KW-1003">Cell membrane</keyword>
<dbReference type="Proteomes" id="UP000092631">
    <property type="component" value="Chromosome"/>
</dbReference>
<keyword evidence="5" id="KW-0472">Membrane</keyword>
<dbReference type="KEGG" id="bcae:A4V03_09070"/>
<keyword evidence="4" id="KW-1133">Transmembrane helix</keyword>
<dbReference type="GO" id="GO:0005886">
    <property type="term" value="C:plasma membrane"/>
    <property type="evidence" value="ECO:0007669"/>
    <property type="project" value="UniProtKB-SubCell"/>
</dbReference>
<reference evidence="7" key="1">
    <citation type="submission" date="2016-04" db="EMBL/GenBank/DDBJ databases">
        <title>Complete Genome Sequences of Twelve Strains of a Stable Defined Moderately Diverse Mouse Microbiota 2 (sDMDMm2).</title>
        <authorList>
            <person name="Uchimura Y."/>
            <person name="Wyss M."/>
            <person name="Brugiroux S."/>
            <person name="Limenitakis J.P."/>
            <person name="Stecher B."/>
            <person name="McCoy K.D."/>
            <person name="Macpherson A.J."/>
        </authorList>
    </citation>
    <scope>NUCLEOTIDE SEQUENCE [LARGE SCALE GENOMIC DNA]</scope>
    <source>
        <strain evidence="7">I48</strain>
    </source>
</reference>
<evidence type="ECO:0000313" key="6">
    <source>
        <dbReference type="EMBL" id="ANU57701.1"/>
    </source>
</evidence>
<keyword evidence="7" id="KW-1185">Reference proteome</keyword>
<dbReference type="PANTHER" id="PTHR30250">
    <property type="entry name" value="PST FAMILY PREDICTED COLANIC ACID TRANSPORTER"/>
    <property type="match status" value="1"/>
</dbReference>
<dbReference type="InterPro" id="IPR050833">
    <property type="entry name" value="Poly_Biosynth_Transport"/>
</dbReference>
<dbReference type="OrthoDB" id="5365632at2"/>
<evidence type="ECO:0000256" key="1">
    <source>
        <dbReference type="ARBA" id="ARBA00004651"/>
    </source>
</evidence>
<organism evidence="6 7">
    <name type="scientific">Bacteroides caecimuris</name>
    <dbReference type="NCBI Taxonomy" id="1796613"/>
    <lineage>
        <taxon>Bacteria</taxon>
        <taxon>Pseudomonadati</taxon>
        <taxon>Bacteroidota</taxon>
        <taxon>Bacteroidia</taxon>
        <taxon>Bacteroidales</taxon>
        <taxon>Bacteroidaceae</taxon>
        <taxon>Bacteroides</taxon>
    </lineage>
</organism>
<proteinExistence type="predicted"/>
<gene>
    <name evidence="6" type="ORF">A4V03_09070</name>
</gene>
<comment type="subcellular location">
    <subcellularLocation>
        <location evidence="1">Cell membrane</location>
        <topology evidence="1">Multi-pass membrane protein</topology>
    </subcellularLocation>
</comment>
<evidence type="ECO:0000313" key="7">
    <source>
        <dbReference type="Proteomes" id="UP000092631"/>
    </source>
</evidence>
<protein>
    <submittedName>
        <fullName evidence="6">Uncharacterized protein</fullName>
    </submittedName>
</protein>
<evidence type="ECO:0000256" key="5">
    <source>
        <dbReference type="ARBA" id="ARBA00023136"/>
    </source>
</evidence>
<dbReference type="EMBL" id="CP015401">
    <property type="protein sequence ID" value="ANU57701.1"/>
    <property type="molecule type" value="Genomic_DNA"/>
</dbReference>
<accession>A0A1C7H100</accession>
<dbReference type="AlphaFoldDB" id="A0A1C7H100"/>
<sequence length="510" mass="57504">MKQITSDTNKRLTKNTIFLYVRMFLVMGVALYTSRIVLDSLGEMDFGIYNIVGGVIGMFGFLNSSMTASTQRFLIFELGRNNQKGVKRIFSLSLQTHAIISLILVLIAETIGLWFLYNKLIIPQDRFEATLWVYHCAVVSTVILIMSVPYNALIVAHEKMSAFAYISILEVLLKLGVVFFLYHWEGDKLVIYAILLLIVQGVVRLIYGIYCRRNFKAYKYSFVKDGQGMKELFFFAGWNLMGNFAGISFVQGTNIILNVFLGPLINAARGISLQVTNALNQFSINLQMALNPQITKSYAANNLDYMRKLICVSSKYTGYLLFIVCFPVCLEIDYILKLWLGDNIPEYTSSFIILSVIATGIDSISNSVMVAANATGRIKKYQMITSSCLLSMLPLGYLVLFCGGSPISVMVLSIIVAFITMIVRVILVNSMIGLSVFEYLKESVLKLMLVASVAIIIPSYCRYCLNQTFYSFVLVVILSLCSSVFFIYVLGLNHLERNMIKKYIENFQKK</sequence>
<evidence type="ECO:0000256" key="4">
    <source>
        <dbReference type="ARBA" id="ARBA00022989"/>
    </source>
</evidence>
<evidence type="ECO:0000256" key="3">
    <source>
        <dbReference type="ARBA" id="ARBA00022692"/>
    </source>
</evidence>
<name>A0A1C7H100_9BACE</name>